<feature type="transmembrane region" description="Helical" evidence="8">
    <location>
        <begin position="289"/>
        <end position="309"/>
    </location>
</feature>
<dbReference type="SUPFAM" id="SSF103473">
    <property type="entry name" value="MFS general substrate transporter"/>
    <property type="match status" value="1"/>
</dbReference>
<dbReference type="Proteomes" id="UP000184188">
    <property type="component" value="Unassembled WGS sequence"/>
</dbReference>
<dbReference type="EMBL" id="KV878343">
    <property type="protein sequence ID" value="OJJ46007.1"/>
    <property type="molecule type" value="Genomic_DNA"/>
</dbReference>
<dbReference type="Pfam" id="PF00083">
    <property type="entry name" value="Sugar_tr"/>
    <property type="match status" value="1"/>
</dbReference>
<dbReference type="GO" id="GO:0016020">
    <property type="term" value="C:membrane"/>
    <property type="evidence" value="ECO:0007669"/>
    <property type="project" value="UniProtKB-SubCell"/>
</dbReference>
<gene>
    <name evidence="10" type="ORF">ASPZODRAFT_67539</name>
</gene>
<accession>A0A1L9SFZ6</accession>
<dbReference type="InterPro" id="IPR050360">
    <property type="entry name" value="MFS_Sugar_Transporters"/>
</dbReference>
<comment type="similarity">
    <text evidence="2 7">Belongs to the major facilitator superfamily. Sugar transporter (TC 2.A.1.1) family.</text>
</comment>
<dbReference type="InterPro" id="IPR003663">
    <property type="entry name" value="Sugar/inositol_transpt"/>
</dbReference>
<dbReference type="InterPro" id="IPR005829">
    <property type="entry name" value="Sugar_transporter_CS"/>
</dbReference>
<dbReference type="OrthoDB" id="6133115at2759"/>
<dbReference type="RefSeq" id="XP_022580517.1">
    <property type="nucleotide sequence ID" value="XM_022729471.1"/>
</dbReference>
<evidence type="ECO:0000256" key="1">
    <source>
        <dbReference type="ARBA" id="ARBA00004141"/>
    </source>
</evidence>
<feature type="transmembrane region" description="Helical" evidence="8">
    <location>
        <begin position="172"/>
        <end position="192"/>
    </location>
</feature>
<feature type="domain" description="Major facilitator superfamily (MFS) profile" evidence="9">
    <location>
        <begin position="38"/>
        <end position="482"/>
    </location>
</feature>
<feature type="transmembrane region" description="Helical" evidence="8">
    <location>
        <begin position="138"/>
        <end position="160"/>
    </location>
</feature>
<feature type="transmembrane region" description="Helical" evidence="8">
    <location>
        <begin position="432"/>
        <end position="451"/>
    </location>
</feature>
<dbReference type="InterPro" id="IPR005828">
    <property type="entry name" value="MFS_sugar_transport-like"/>
</dbReference>
<feature type="transmembrane region" description="Helical" evidence="8">
    <location>
        <begin position="392"/>
        <end position="412"/>
    </location>
</feature>
<evidence type="ECO:0000256" key="6">
    <source>
        <dbReference type="ARBA" id="ARBA00023136"/>
    </source>
</evidence>
<dbReference type="VEuPathDB" id="FungiDB:ASPZODRAFT_67539"/>
<dbReference type="AlphaFoldDB" id="A0A1L9SFZ6"/>
<keyword evidence="11" id="KW-1185">Reference proteome</keyword>
<dbReference type="InterPro" id="IPR036259">
    <property type="entry name" value="MFS_trans_sf"/>
</dbReference>
<feature type="transmembrane region" description="Helical" evidence="8">
    <location>
        <begin position="31"/>
        <end position="48"/>
    </location>
</feature>
<comment type="subcellular location">
    <subcellularLocation>
        <location evidence="1">Membrane</location>
        <topology evidence="1">Multi-pass membrane protein</topology>
    </subcellularLocation>
</comment>
<dbReference type="PROSITE" id="PS00216">
    <property type="entry name" value="SUGAR_TRANSPORT_1"/>
    <property type="match status" value="2"/>
</dbReference>
<evidence type="ECO:0000256" key="7">
    <source>
        <dbReference type="RuleBase" id="RU003346"/>
    </source>
</evidence>
<dbReference type="Gene3D" id="1.20.1250.20">
    <property type="entry name" value="MFS general substrate transporter like domains"/>
    <property type="match status" value="1"/>
</dbReference>
<dbReference type="GO" id="GO:0005351">
    <property type="term" value="F:carbohydrate:proton symporter activity"/>
    <property type="evidence" value="ECO:0007669"/>
    <property type="project" value="TreeGrafter"/>
</dbReference>
<reference evidence="11" key="1">
    <citation type="journal article" date="2017" name="Genome Biol.">
        <title>Comparative genomics reveals high biological diversity and specific adaptations in the industrially and medically important fungal genus Aspergillus.</title>
        <authorList>
            <person name="de Vries R.P."/>
            <person name="Riley R."/>
            <person name="Wiebenga A."/>
            <person name="Aguilar-Osorio G."/>
            <person name="Amillis S."/>
            <person name="Uchima C.A."/>
            <person name="Anderluh G."/>
            <person name="Asadollahi M."/>
            <person name="Askin M."/>
            <person name="Barry K."/>
            <person name="Battaglia E."/>
            <person name="Bayram O."/>
            <person name="Benocci T."/>
            <person name="Braus-Stromeyer S.A."/>
            <person name="Caldana C."/>
            <person name="Canovas D."/>
            <person name="Cerqueira G.C."/>
            <person name="Chen F."/>
            <person name="Chen W."/>
            <person name="Choi C."/>
            <person name="Clum A."/>
            <person name="Dos Santos R.A."/>
            <person name="Damasio A.R."/>
            <person name="Diallinas G."/>
            <person name="Emri T."/>
            <person name="Fekete E."/>
            <person name="Flipphi M."/>
            <person name="Freyberg S."/>
            <person name="Gallo A."/>
            <person name="Gournas C."/>
            <person name="Habgood R."/>
            <person name="Hainaut M."/>
            <person name="Harispe M.L."/>
            <person name="Henrissat B."/>
            <person name="Hilden K.S."/>
            <person name="Hope R."/>
            <person name="Hossain A."/>
            <person name="Karabika E."/>
            <person name="Karaffa L."/>
            <person name="Karanyi Z."/>
            <person name="Krasevec N."/>
            <person name="Kuo A."/>
            <person name="Kusch H."/>
            <person name="LaButti K."/>
            <person name="Lagendijk E.L."/>
            <person name="Lapidus A."/>
            <person name="Levasseur A."/>
            <person name="Lindquist E."/>
            <person name="Lipzen A."/>
            <person name="Logrieco A.F."/>
            <person name="MacCabe A."/>
            <person name="Maekelae M.R."/>
            <person name="Malavazi I."/>
            <person name="Melin P."/>
            <person name="Meyer V."/>
            <person name="Mielnichuk N."/>
            <person name="Miskei M."/>
            <person name="Molnar A.P."/>
            <person name="Mule G."/>
            <person name="Ngan C.Y."/>
            <person name="Orejas M."/>
            <person name="Orosz E."/>
            <person name="Ouedraogo J.P."/>
            <person name="Overkamp K.M."/>
            <person name="Park H.-S."/>
            <person name="Perrone G."/>
            <person name="Piumi F."/>
            <person name="Punt P.J."/>
            <person name="Ram A.F."/>
            <person name="Ramon A."/>
            <person name="Rauscher S."/>
            <person name="Record E."/>
            <person name="Riano-Pachon D.M."/>
            <person name="Robert V."/>
            <person name="Roehrig J."/>
            <person name="Ruller R."/>
            <person name="Salamov A."/>
            <person name="Salih N.S."/>
            <person name="Samson R.A."/>
            <person name="Sandor E."/>
            <person name="Sanguinetti M."/>
            <person name="Schuetze T."/>
            <person name="Sepcic K."/>
            <person name="Shelest E."/>
            <person name="Sherlock G."/>
            <person name="Sophianopoulou V."/>
            <person name="Squina F.M."/>
            <person name="Sun H."/>
            <person name="Susca A."/>
            <person name="Todd R.B."/>
            <person name="Tsang A."/>
            <person name="Unkles S.E."/>
            <person name="van de Wiele N."/>
            <person name="van Rossen-Uffink D."/>
            <person name="Oliveira J.V."/>
            <person name="Vesth T.C."/>
            <person name="Visser J."/>
            <person name="Yu J.-H."/>
            <person name="Zhou M."/>
            <person name="Andersen M.R."/>
            <person name="Archer D.B."/>
            <person name="Baker S.E."/>
            <person name="Benoit I."/>
            <person name="Brakhage A.A."/>
            <person name="Braus G.H."/>
            <person name="Fischer R."/>
            <person name="Frisvad J.C."/>
            <person name="Goldman G.H."/>
            <person name="Houbraken J."/>
            <person name="Oakley B."/>
            <person name="Pocsi I."/>
            <person name="Scazzocchio C."/>
            <person name="Seiboth B."/>
            <person name="vanKuyk P.A."/>
            <person name="Wortman J."/>
            <person name="Dyer P.S."/>
            <person name="Grigoriev I.V."/>
        </authorList>
    </citation>
    <scope>NUCLEOTIDE SEQUENCE [LARGE SCALE GENOMIC DNA]</scope>
    <source>
        <strain evidence="11">CBS 506.65</strain>
    </source>
</reference>
<feature type="transmembrane region" description="Helical" evidence="8">
    <location>
        <begin position="329"/>
        <end position="346"/>
    </location>
</feature>
<protein>
    <recommendedName>
        <fullName evidence="9">Major facilitator superfamily (MFS) profile domain-containing protein</fullName>
    </recommendedName>
</protein>
<feature type="transmembrane region" description="Helical" evidence="8">
    <location>
        <begin position="457"/>
        <end position="477"/>
    </location>
</feature>
<keyword evidence="6 8" id="KW-0472">Membrane</keyword>
<dbReference type="FunFam" id="1.20.1250.20:FF:000134">
    <property type="entry name" value="MFS sugar transporter protein"/>
    <property type="match status" value="1"/>
</dbReference>
<evidence type="ECO:0000313" key="10">
    <source>
        <dbReference type="EMBL" id="OJJ46007.1"/>
    </source>
</evidence>
<dbReference type="PROSITE" id="PS50850">
    <property type="entry name" value="MFS"/>
    <property type="match status" value="1"/>
</dbReference>
<evidence type="ECO:0000256" key="3">
    <source>
        <dbReference type="ARBA" id="ARBA00022448"/>
    </source>
</evidence>
<keyword evidence="5 8" id="KW-1133">Transmembrane helix</keyword>
<organism evidence="10 11">
    <name type="scientific">Penicilliopsis zonata CBS 506.65</name>
    <dbReference type="NCBI Taxonomy" id="1073090"/>
    <lineage>
        <taxon>Eukaryota</taxon>
        <taxon>Fungi</taxon>
        <taxon>Dikarya</taxon>
        <taxon>Ascomycota</taxon>
        <taxon>Pezizomycotina</taxon>
        <taxon>Eurotiomycetes</taxon>
        <taxon>Eurotiomycetidae</taxon>
        <taxon>Eurotiales</taxon>
        <taxon>Aspergillaceae</taxon>
        <taxon>Penicilliopsis</taxon>
    </lineage>
</organism>
<evidence type="ECO:0000256" key="8">
    <source>
        <dbReference type="SAM" id="Phobius"/>
    </source>
</evidence>
<feature type="transmembrane region" description="Helical" evidence="8">
    <location>
        <begin position="80"/>
        <end position="100"/>
    </location>
</feature>
<dbReference type="NCBIfam" id="TIGR00879">
    <property type="entry name" value="SP"/>
    <property type="match status" value="1"/>
</dbReference>
<feature type="transmembrane region" description="Helical" evidence="8">
    <location>
        <begin position="107"/>
        <end position="126"/>
    </location>
</feature>
<evidence type="ECO:0000259" key="9">
    <source>
        <dbReference type="PROSITE" id="PS50850"/>
    </source>
</evidence>
<keyword evidence="3 7" id="KW-0813">Transport</keyword>
<name>A0A1L9SFZ6_9EURO</name>
<dbReference type="PANTHER" id="PTHR48022:SF79">
    <property type="entry name" value="LACTOSE PERMEASE, PUTATIVE (AFU_ORTHOLOGUE AFUA_6G01860)-RELATED"/>
    <property type="match status" value="1"/>
</dbReference>
<evidence type="ECO:0000256" key="5">
    <source>
        <dbReference type="ARBA" id="ARBA00022989"/>
    </source>
</evidence>
<feature type="transmembrane region" description="Helical" evidence="8">
    <location>
        <begin position="358"/>
        <end position="380"/>
    </location>
</feature>
<keyword evidence="4 8" id="KW-0812">Transmembrane</keyword>
<dbReference type="PANTHER" id="PTHR48022">
    <property type="entry name" value="PLASTIDIC GLUCOSE TRANSPORTER 4"/>
    <property type="match status" value="1"/>
</dbReference>
<dbReference type="InterPro" id="IPR020846">
    <property type="entry name" value="MFS_dom"/>
</dbReference>
<dbReference type="STRING" id="1073090.A0A1L9SFZ6"/>
<feature type="transmembrane region" description="Helical" evidence="8">
    <location>
        <begin position="198"/>
        <end position="219"/>
    </location>
</feature>
<sequence length="517" mass="58335">MEKRQAVDVLDRAALYQQALKEDNVSPWSKGMLIMYLMLFVAMMNDTAEGFDSSLMSSINAMTPYHTFFHVGRQTGSTGIVFAIYSLGIALGAPSSGAIIDRWGRRIGMFIGAIIIIIGTILESAGPDIGSFMVGRFVIGWGLSISNISAITYLVEIIYPPWRGIFGGLYNVLGYYIGSIIASWVVYGTAYIDNNWSWRLPTVLQLVPSLFVLAGALFIPESPRWLMERDRTEEGIQILINHHGGGNPNSAVVRLEVDEIQQSIISEASLKDSRWWDLRPLFSTRGGRFRVWIIFVFGFFNQFTGGGVISYYQTTIYYDVGITSTHTELLISAISGPLTMCAGFVGSMLMEKMGRRKIMLWAVFFQMFWYLPTNVMAYYAAGDHLHKPWMGYLFVVFVQLYSWASSFGWTTLQQVYPAEILGNDMRAKGMSLHMFLNYAGSFVATYTTPIALENLGWKAYTVYLCIMFVEFWLLYFCMVETKGKTLEEIEEIFNDPNPVKKSLETRPVITEDEVVGV</sequence>
<proteinExistence type="inferred from homology"/>
<evidence type="ECO:0000256" key="4">
    <source>
        <dbReference type="ARBA" id="ARBA00022692"/>
    </source>
</evidence>
<evidence type="ECO:0000313" key="11">
    <source>
        <dbReference type="Proteomes" id="UP000184188"/>
    </source>
</evidence>
<dbReference type="GeneID" id="34615935"/>
<evidence type="ECO:0000256" key="2">
    <source>
        <dbReference type="ARBA" id="ARBA00010992"/>
    </source>
</evidence>